<organism evidence="2 3">
    <name type="scientific">Lichenibacterium minor</name>
    <dbReference type="NCBI Taxonomy" id="2316528"/>
    <lineage>
        <taxon>Bacteria</taxon>
        <taxon>Pseudomonadati</taxon>
        <taxon>Pseudomonadota</taxon>
        <taxon>Alphaproteobacteria</taxon>
        <taxon>Hyphomicrobiales</taxon>
        <taxon>Lichenihabitantaceae</taxon>
        <taxon>Lichenibacterium</taxon>
    </lineage>
</organism>
<dbReference type="EMBL" id="QYBB01000012">
    <property type="protein sequence ID" value="RYC31700.1"/>
    <property type="molecule type" value="Genomic_DNA"/>
</dbReference>
<evidence type="ECO:0000313" key="2">
    <source>
        <dbReference type="EMBL" id="RYC31700.1"/>
    </source>
</evidence>
<reference evidence="2 3" key="2">
    <citation type="submission" date="2019-02" db="EMBL/GenBank/DDBJ databases">
        <title>'Lichenibacterium ramalinii' gen. nov. sp. nov., 'Lichenibacterium minor' gen. nov. sp. nov.</title>
        <authorList>
            <person name="Pankratov T."/>
        </authorList>
    </citation>
    <scope>NUCLEOTIDE SEQUENCE [LARGE SCALE GENOMIC DNA]</scope>
    <source>
        <strain evidence="2 3">RmlP026</strain>
    </source>
</reference>
<evidence type="ECO:0000256" key="1">
    <source>
        <dbReference type="SAM" id="MobiDB-lite"/>
    </source>
</evidence>
<accession>A0A4Q2U5U4</accession>
<keyword evidence="3" id="KW-1185">Reference proteome</keyword>
<protein>
    <submittedName>
        <fullName evidence="2">Uncharacterized protein</fullName>
    </submittedName>
</protein>
<dbReference type="OrthoDB" id="8454392at2"/>
<dbReference type="RefSeq" id="WP_129227018.1">
    <property type="nucleotide sequence ID" value="NZ_QYBB01000012.1"/>
</dbReference>
<feature type="region of interest" description="Disordered" evidence="1">
    <location>
        <begin position="1"/>
        <end position="22"/>
    </location>
</feature>
<sequence>MSDVPRWIAAPMRGAGPGRLGQRDRIDFVEDSRMQNIVSLQPDRPRPQRAFAVPRSGARILFFTGVRYCREEADAPARPDGYAPHHGLGSGRMLDAAAH</sequence>
<comment type="caution">
    <text evidence="2">The sequence shown here is derived from an EMBL/GenBank/DDBJ whole genome shotgun (WGS) entry which is preliminary data.</text>
</comment>
<feature type="region of interest" description="Disordered" evidence="1">
    <location>
        <begin position="75"/>
        <end position="99"/>
    </location>
</feature>
<name>A0A4Q2U5U4_9HYPH</name>
<dbReference type="AlphaFoldDB" id="A0A4Q2U5U4"/>
<reference evidence="2 3" key="1">
    <citation type="submission" date="2018-12" db="EMBL/GenBank/DDBJ databases">
        <authorList>
            <person name="Grouzdev D.S."/>
            <person name="Krutkina M.S."/>
        </authorList>
    </citation>
    <scope>NUCLEOTIDE SEQUENCE [LARGE SCALE GENOMIC DNA]</scope>
    <source>
        <strain evidence="2 3">RmlP026</strain>
    </source>
</reference>
<proteinExistence type="predicted"/>
<dbReference type="Proteomes" id="UP000290759">
    <property type="component" value="Unassembled WGS sequence"/>
</dbReference>
<gene>
    <name evidence="2" type="ORF">D3273_12545</name>
</gene>
<evidence type="ECO:0000313" key="3">
    <source>
        <dbReference type="Proteomes" id="UP000290759"/>
    </source>
</evidence>